<dbReference type="InterPro" id="IPR009908">
    <property type="entry name" value="Methylamine_util_MauE"/>
</dbReference>
<evidence type="ECO:0000259" key="6">
    <source>
        <dbReference type="Pfam" id="PF07291"/>
    </source>
</evidence>
<dbReference type="UniPathway" id="UPA00895"/>
<gene>
    <name evidence="7" type="ORF">EF834_06395</name>
</gene>
<feature type="transmembrane region" description="Helical" evidence="5">
    <location>
        <begin position="92"/>
        <end position="113"/>
    </location>
</feature>
<evidence type="ECO:0000256" key="1">
    <source>
        <dbReference type="ARBA" id="ARBA00004141"/>
    </source>
</evidence>
<dbReference type="AlphaFoldDB" id="A0A438B217"/>
<name>A0A438B217_9NOCA</name>
<evidence type="ECO:0000256" key="2">
    <source>
        <dbReference type="ARBA" id="ARBA00022692"/>
    </source>
</evidence>
<keyword evidence="2 5" id="KW-0812">Transmembrane</keyword>
<dbReference type="Pfam" id="PF07291">
    <property type="entry name" value="MauE"/>
    <property type="match status" value="1"/>
</dbReference>
<sequence>MLQGEQACLFGSVVDVPTSKWITTVSFLARFGLAAVWLISGWIKFIDPAQTVVAVRAYQLLPEDLVRPVAYTLPMLEIALGLFLVIGLGVRVTAVVSGLALMVLIGVIISVWARGLSIDCGCFGGGGAADVNGWDYSKEIARDIGFLALAVWLAVFPRSPFSLGPRSRPTSSVPVQPAMAE</sequence>
<reference evidence="7 8" key="1">
    <citation type="submission" date="2018-11" db="EMBL/GenBank/DDBJ databases">
        <title>Rhodococcus spongicola sp. nov. and Rhodococcus xishaensis sp. nov. from marine sponges.</title>
        <authorList>
            <person name="Li L."/>
            <person name="Lin H.W."/>
        </authorList>
    </citation>
    <scope>NUCLEOTIDE SEQUENCE [LARGE SCALE GENOMIC DNA]</scope>
    <source>
        <strain evidence="7 8">LHW50502</strain>
    </source>
</reference>
<feature type="transmembrane region" description="Helical" evidence="5">
    <location>
        <begin position="65"/>
        <end position="85"/>
    </location>
</feature>
<feature type="transmembrane region" description="Helical" evidence="5">
    <location>
        <begin position="27"/>
        <end position="45"/>
    </location>
</feature>
<dbReference type="GO" id="GO:0030416">
    <property type="term" value="P:methylamine metabolic process"/>
    <property type="evidence" value="ECO:0007669"/>
    <property type="project" value="InterPro"/>
</dbReference>
<dbReference type="OrthoDB" id="5422529at2"/>
<comment type="subcellular location">
    <subcellularLocation>
        <location evidence="1">Membrane</location>
        <topology evidence="1">Multi-pass membrane protein</topology>
    </subcellularLocation>
</comment>
<evidence type="ECO:0000313" key="8">
    <source>
        <dbReference type="Proteomes" id="UP000284333"/>
    </source>
</evidence>
<accession>A0A438B217</accession>
<comment type="caution">
    <text evidence="7">The sequence shown here is derived from an EMBL/GenBank/DDBJ whole genome shotgun (WGS) entry which is preliminary data.</text>
</comment>
<dbReference type="Proteomes" id="UP000284333">
    <property type="component" value="Unassembled WGS sequence"/>
</dbReference>
<evidence type="ECO:0000313" key="7">
    <source>
        <dbReference type="EMBL" id="RVW05005.1"/>
    </source>
</evidence>
<protein>
    <submittedName>
        <fullName evidence="7">DoxX family membrane protein</fullName>
    </submittedName>
</protein>
<keyword evidence="4 5" id="KW-0472">Membrane</keyword>
<evidence type="ECO:0000256" key="5">
    <source>
        <dbReference type="SAM" id="Phobius"/>
    </source>
</evidence>
<evidence type="ECO:0000256" key="3">
    <source>
        <dbReference type="ARBA" id="ARBA00022989"/>
    </source>
</evidence>
<keyword evidence="8" id="KW-1185">Reference proteome</keyword>
<evidence type="ECO:0000256" key="4">
    <source>
        <dbReference type="ARBA" id="ARBA00023136"/>
    </source>
</evidence>
<proteinExistence type="predicted"/>
<dbReference type="GO" id="GO:0016020">
    <property type="term" value="C:membrane"/>
    <property type="evidence" value="ECO:0007669"/>
    <property type="project" value="UniProtKB-SubCell"/>
</dbReference>
<keyword evidence="3 5" id="KW-1133">Transmembrane helix</keyword>
<feature type="domain" description="Methylamine utilisation protein MauE" evidence="6">
    <location>
        <begin position="25"/>
        <end position="155"/>
    </location>
</feature>
<dbReference type="EMBL" id="RKLN01000002">
    <property type="protein sequence ID" value="RVW05005.1"/>
    <property type="molecule type" value="Genomic_DNA"/>
</dbReference>
<organism evidence="7 8">
    <name type="scientific">Rhodococcus spongiicola</name>
    <dbReference type="NCBI Taxonomy" id="2487352"/>
    <lineage>
        <taxon>Bacteria</taxon>
        <taxon>Bacillati</taxon>
        <taxon>Actinomycetota</taxon>
        <taxon>Actinomycetes</taxon>
        <taxon>Mycobacteriales</taxon>
        <taxon>Nocardiaceae</taxon>
        <taxon>Rhodococcus</taxon>
    </lineage>
</organism>